<feature type="binding site" evidence="7">
    <location>
        <position position="60"/>
    </location>
    <ligand>
        <name>Zn(2+)</name>
        <dbReference type="ChEBI" id="CHEBI:29105"/>
        <label>1</label>
    </ligand>
</feature>
<dbReference type="InterPro" id="IPR001018">
    <property type="entry name" value="Beta-lactamase_class-B_CS"/>
</dbReference>
<dbReference type="GO" id="GO:0008800">
    <property type="term" value="F:beta-lactamase activity"/>
    <property type="evidence" value="ECO:0007669"/>
    <property type="project" value="InterPro"/>
</dbReference>
<feature type="binding site" evidence="7">
    <location>
        <position position="58"/>
    </location>
    <ligand>
        <name>Zn(2+)</name>
        <dbReference type="ChEBI" id="CHEBI:29105"/>
        <label>1</label>
    </ligand>
</feature>
<dbReference type="EMBL" id="QLTA01000013">
    <property type="protein sequence ID" value="RAR83921.1"/>
    <property type="molecule type" value="Genomic_DNA"/>
</dbReference>
<dbReference type="SMART" id="SM00849">
    <property type="entry name" value="Lactamase_B"/>
    <property type="match status" value="1"/>
</dbReference>
<keyword evidence="6 7" id="KW-0862">Zinc</keyword>
<proteinExistence type="inferred from homology"/>
<feature type="binding site" evidence="7">
    <location>
        <position position="174"/>
    </location>
    <ligand>
        <name>Zn(2+)</name>
        <dbReference type="ChEBI" id="CHEBI:29105"/>
        <label>2</label>
    </ligand>
</feature>
<evidence type="ECO:0000256" key="1">
    <source>
        <dbReference type="ARBA" id="ARBA00001623"/>
    </source>
</evidence>
<dbReference type="AlphaFoldDB" id="A0A328ZCW5"/>
<dbReference type="Pfam" id="PF00753">
    <property type="entry name" value="Lactamase_B"/>
    <property type="match status" value="1"/>
</dbReference>
<dbReference type="InterPro" id="IPR017782">
    <property type="entry name" value="Hydroxyacylglutathione_Hdrlase"/>
</dbReference>
<protein>
    <recommendedName>
        <fullName evidence="7">Hydroxyacylglutathione hydrolase</fullName>
        <ecNumber evidence="7">3.1.2.6</ecNumber>
    </recommendedName>
    <alternativeName>
        <fullName evidence="7">Glyoxalase II</fullName>
        <shortName evidence="7">Glx II</shortName>
    </alternativeName>
</protein>
<dbReference type="GO" id="GO:0004416">
    <property type="term" value="F:hydroxyacylglutathione hydrolase activity"/>
    <property type="evidence" value="ECO:0007669"/>
    <property type="project" value="UniProtKB-UniRule"/>
</dbReference>
<feature type="binding site" evidence="7">
    <location>
        <position position="63"/>
    </location>
    <ligand>
        <name>Zn(2+)</name>
        <dbReference type="ChEBI" id="CHEBI:29105"/>
        <label>2</label>
    </ligand>
</feature>
<dbReference type="CDD" id="cd07723">
    <property type="entry name" value="hydroxyacylglutathione_hydrolase_MBL-fold"/>
    <property type="match status" value="1"/>
</dbReference>
<comment type="cofactor">
    <cofactor evidence="7">
        <name>Zn(2+)</name>
        <dbReference type="ChEBI" id="CHEBI:29105"/>
    </cofactor>
    <text evidence="7">Binds 2 Zn(2+) ions per subunit.</text>
</comment>
<evidence type="ECO:0000256" key="7">
    <source>
        <dbReference type="HAMAP-Rule" id="MF_01374"/>
    </source>
</evidence>
<dbReference type="GO" id="GO:0019243">
    <property type="term" value="P:methylglyoxal catabolic process to D-lactate via S-lactoyl-glutathione"/>
    <property type="evidence" value="ECO:0007669"/>
    <property type="project" value="UniProtKB-UniRule"/>
</dbReference>
<dbReference type="InterPro" id="IPR036866">
    <property type="entry name" value="RibonucZ/Hydroxyglut_hydro"/>
</dbReference>
<comment type="caution">
    <text evidence="9">The sequence shown here is derived from an EMBL/GenBank/DDBJ whole genome shotgun (WGS) entry which is preliminary data.</text>
</comment>
<dbReference type="GO" id="GO:0008270">
    <property type="term" value="F:zinc ion binding"/>
    <property type="evidence" value="ECO:0007669"/>
    <property type="project" value="InterPro"/>
</dbReference>
<evidence type="ECO:0000256" key="6">
    <source>
        <dbReference type="ARBA" id="ARBA00022833"/>
    </source>
</evidence>
<feature type="binding site" evidence="7">
    <location>
        <position position="114"/>
    </location>
    <ligand>
        <name>Zn(2+)</name>
        <dbReference type="ChEBI" id="CHEBI:29105"/>
        <label>1</label>
    </ligand>
</feature>
<dbReference type="InterPro" id="IPR032282">
    <property type="entry name" value="HAGH_C"/>
</dbReference>
<keyword evidence="4 7" id="KW-0479">Metal-binding</keyword>
<accession>A0A328ZCW5</accession>
<keyword evidence="5 7" id="KW-0378">Hydrolase</keyword>
<comment type="pathway">
    <text evidence="2 7">Secondary metabolite metabolism; methylglyoxal degradation; (R)-lactate from methylglyoxal: step 2/2.</text>
</comment>
<feature type="binding site" evidence="7">
    <location>
        <position position="136"/>
    </location>
    <ligand>
        <name>Zn(2+)</name>
        <dbReference type="ChEBI" id="CHEBI:29105"/>
        <label>1</label>
    </ligand>
</feature>
<evidence type="ECO:0000256" key="5">
    <source>
        <dbReference type="ARBA" id="ARBA00022801"/>
    </source>
</evidence>
<evidence type="ECO:0000313" key="9">
    <source>
        <dbReference type="EMBL" id="RAR83921.1"/>
    </source>
</evidence>
<dbReference type="Pfam" id="PF16123">
    <property type="entry name" value="HAGH_C"/>
    <property type="match status" value="1"/>
</dbReference>
<dbReference type="EC" id="3.1.2.6" evidence="7"/>
<reference evidence="9 10" key="1">
    <citation type="submission" date="2018-06" db="EMBL/GenBank/DDBJ databases">
        <title>Genomic Encyclopedia of Archaeal and Bacterial Type Strains, Phase II (KMG-II): from individual species to whole genera.</title>
        <authorList>
            <person name="Goeker M."/>
        </authorList>
    </citation>
    <scope>NUCLEOTIDE SEQUENCE [LARGE SCALE GENOMIC DNA]</scope>
    <source>
        <strain evidence="9 10">CFPB 3232</strain>
    </source>
</reference>
<comment type="function">
    <text evidence="7">Thiolesterase that catalyzes the hydrolysis of S-D-lactoyl-glutathione to form glutathione and D-lactic acid.</text>
</comment>
<sequence length="266" mass="28318">MIISSLMNLLPLPAFTDNYIWMLHDTQSAVVVDPGEAGPVLQALQHRGLALQAILVTHHHGDHVGGVAQLREATGAQVHGPARESIPGPAHPLAEGDTVQVLGQRLAVIDVPGHTAGHIAYYGADLPGGPALFCGDTLFSGGCGRLFEGTPAQMQQSLDRLAALPGETRVCCAHEYTLLNLAFACAVEPANQALLQYRQECEALRAAGRPTLPSRIATEHAVNPFLRTREPVVARAAQSFDARTDAGDAVAVLAALRQWKNEFRPT</sequence>
<dbReference type="PIRSF" id="PIRSF005457">
    <property type="entry name" value="Glx"/>
    <property type="match status" value="1"/>
</dbReference>
<evidence type="ECO:0000313" key="10">
    <source>
        <dbReference type="Proteomes" id="UP000248856"/>
    </source>
</evidence>
<comment type="catalytic activity">
    <reaction evidence="1 7">
        <text>an S-(2-hydroxyacyl)glutathione + H2O = a 2-hydroxy carboxylate + glutathione + H(+)</text>
        <dbReference type="Rhea" id="RHEA:21864"/>
        <dbReference type="ChEBI" id="CHEBI:15377"/>
        <dbReference type="ChEBI" id="CHEBI:15378"/>
        <dbReference type="ChEBI" id="CHEBI:57925"/>
        <dbReference type="ChEBI" id="CHEBI:58896"/>
        <dbReference type="ChEBI" id="CHEBI:71261"/>
        <dbReference type="EC" id="3.1.2.6"/>
    </reaction>
</comment>
<dbReference type="PROSITE" id="PS00743">
    <property type="entry name" value="BETA_LACTAMASE_B_1"/>
    <property type="match status" value="1"/>
</dbReference>
<dbReference type="PANTHER" id="PTHR43705:SF1">
    <property type="entry name" value="HYDROXYACYLGLUTATHIONE HYDROLASE GLOB"/>
    <property type="match status" value="1"/>
</dbReference>
<dbReference type="NCBIfam" id="TIGR03413">
    <property type="entry name" value="GSH_gloB"/>
    <property type="match status" value="1"/>
</dbReference>
<dbReference type="SUPFAM" id="SSF56281">
    <property type="entry name" value="Metallo-hydrolase/oxidoreductase"/>
    <property type="match status" value="1"/>
</dbReference>
<evidence type="ECO:0000256" key="4">
    <source>
        <dbReference type="ARBA" id="ARBA00022723"/>
    </source>
</evidence>
<dbReference type="UniPathway" id="UPA00619">
    <property type="reaction ID" value="UER00676"/>
</dbReference>
<dbReference type="Gene3D" id="3.60.15.10">
    <property type="entry name" value="Ribonuclease Z/Hydroxyacylglutathione hydrolase-like"/>
    <property type="match status" value="1"/>
</dbReference>
<dbReference type="HAMAP" id="MF_01374">
    <property type="entry name" value="Glyoxalase_2"/>
    <property type="match status" value="1"/>
</dbReference>
<organism evidence="9 10">
    <name type="scientific">Paracidovorax anthurii</name>
    <dbReference type="NCBI Taxonomy" id="78229"/>
    <lineage>
        <taxon>Bacteria</taxon>
        <taxon>Pseudomonadati</taxon>
        <taxon>Pseudomonadota</taxon>
        <taxon>Betaproteobacteria</taxon>
        <taxon>Burkholderiales</taxon>
        <taxon>Comamonadaceae</taxon>
        <taxon>Paracidovorax</taxon>
    </lineage>
</organism>
<dbReference type="InterPro" id="IPR050110">
    <property type="entry name" value="Glyoxalase_II_hydrolase"/>
</dbReference>
<feature type="binding site" evidence="7">
    <location>
        <position position="62"/>
    </location>
    <ligand>
        <name>Zn(2+)</name>
        <dbReference type="ChEBI" id="CHEBI:29105"/>
        <label>2</label>
    </ligand>
</feature>
<dbReference type="Proteomes" id="UP000248856">
    <property type="component" value="Unassembled WGS sequence"/>
</dbReference>
<gene>
    <name evidence="7" type="primary">gloB</name>
    <name evidence="9" type="ORF">AX018_101369</name>
</gene>
<dbReference type="InterPro" id="IPR035680">
    <property type="entry name" value="Clx_II_MBL"/>
</dbReference>
<feature type="binding site" evidence="7">
    <location>
        <position position="136"/>
    </location>
    <ligand>
        <name>Zn(2+)</name>
        <dbReference type="ChEBI" id="CHEBI:29105"/>
        <label>2</label>
    </ligand>
</feature>
<dbReference type="PANTHER" id="PTHR43705">
    <property type="entry name" value="HYDROXYACYLGLUTATHIONE HYDROLASE"/>
    <property type="match status" value="1"/>
</dbReference>
<dbReference type="InterPro" id="IPR001279">
    <property type="entry name" value="Metallo-B-lactamas"/>
</dbReference>
<comment type="similarity">
    <text evidence="3 7">Belongs to the metallo-beta-lactamase superfamily. Glyoxalase II family.</text>
</comment>
<keyword evidence="10" id="KW-1185">Reference proteome</keyword>
<comment type="subunit">
    <text evidence="7">Monomer.</text>
</comment>
<evidence type="ECO:0000259" key="8">
    <source>
        <dbReference type="SMART" id="SM00849"/>
    </source>
</evidence>
<dbReference type="GO" id="GO:0017001">
    <property type="term" value="P:antibiotic catabolic process"/>
    <property type="evidence" value="ECO:0007669"/>
    <property type="project" value="InterPro"/>
</dbReference>
<name>A0A328ZCW5_9BURK</name>
<evidence type="ECO:0000256" key="3">
    <source>
        <dbReference type="ARBA" id="ARBA00006759"/>
    </source>
</evidence>
<evidence type="ECO:0000256" key="2">
    <source>
        <dbReference type="ARBA" id="ARBA00004963"/>
    </source>
</evidence>
<feature type="domain" description="Metallo-beta-lactamase" evidence="8">
    <location>
        <begin position="17"/>
        <end position="174"/>
    </location>
</feature>